<dbReference type="Gene3D" id="3.40.630.30">
    <property type="match status" value="1"/>
</dbReference>
<accession>A0A679JK33</accession>
<dbReference type="AlphaFoldDB" id="A0A679JK33"/>
<protein>
    <recommendedName>
        <fullName evidence="1">N-acetyltransferase domain-containing protein</fullName>
    </recommendedName>
</protein>
<dbReference type="InterPro" id="IPR016181">
    <property type="entry name" value="Acyl_CoA_acyltransferase"/>
</dbReference>
<sequence>MTRPGDAGAGFIFVASLDEGAFRRRGILPSWPRGFTTESMFFRTLASRYSLSNLPAQATARLRLAPLVQADAEAVQALTDDQAITGAVDFLPDPFTLDHARRLIGRGKPTKDCFLGAKADGALVAVVGLHLRGEHAVELGYWVGGAARGQGYGSEAVTGAIAILRKRFPHRFIVAECRPENEASRGLLLKTGFRDTGDEGHRPGRRIFSLDPV</sequence>
<proteinExistence type="predicted"/>
<dbReference type="InterPro" id="IPR051531">
    <property type="entry name" value="N-acetyltransferase"/>
</dbReference>
<dbReference type="EMBL" id="LR743504">
    <property type="protein sequence ID" value="CAA2106371.1"/>
    <property type="molecule type" value="Genomic_DNA"/>
</dbReference>
<dbReference type="PANTHER" id="PTHR43792">
    <property type="entry name" value="GNAT FAMILY, PUTATIVE (AFU_ORTHOLOGUE AFUA_3G00765)-RELATED-RELATED"/>
    <property type="match status" value="1"/>
</dbReference>
<gene>
    <name evidence="2" type="ORF">MBUL_03642</name>
</gene>
<dbReference type="GO" id="GO:0016747">
    <property type="term" value="F:acyltransferase activity, transferring groups other than amino-acyl groups"/>
    <property type="evidence" value="ECO:0007669"/>
    <property type="project" value="InterPro"/>
</dbReference>
<name>A0A679JK33_9HYPH</name>
<dbReference type="SUPFAM" id="SSF55729">
    <property type="entry name" value="Acyl-CoA N-acyltransferases (Nat)"/>
    <property type="match status" value="1"/>
</dbReference>
<organism evidence="2">
    <name type="scientific">Methylobacterium bullatum</name>
    <dbReference type="NCBI Taxonomy" id="570505"/>
    <lineage>
        <taxon>Bacteria</taxon>
        <taxon>Pseudomonadati</taxon>
        <taxon>Pseudomonadota</taxon>
        <taxon>Alphaproteobacteria</taxon>
        <taxon>Hyphomicrobiales</taxon>
        <taxon>Methylobacteriaceae</taxon>
        <taxon>Methylobacterium</taxon>
    </lineage>
</organism>
<dbReference type="PROSITE" id="PS51186">
    <property type="entry name" value="GNAT"/>
    <property type="match status" value="1"/>
</dbReference>
<dbReference type="Pfam" id="PF13302">
    <property type="entry name" value="Acetyltransf_3"/>
    <property type="match status" value="1"/>
</dbReference>
<dbReference type="InterPro" id="IPR000182">
    <property type="entry name" value="GNAT_dom"/>
</dbReference>
<feature type="domain" description="N-acetyltransferase" evidence="1">
    <location>
        <begin position="62"/>
        <end position="211"/>
    </location>
</feature>
<evidence type="ECO:0000313" key="2">
    <source>
        <dbReference type="EMBL" id="CAA2106371.1"/>
    </source>
</evidence>
<evidence type="ECO:0000259" key="1">
    <source>
        <dbReference type="PROSITE" id="PS51186"/>
    </source>
</evidence>
<reference evidence="2" key="1">
    <citation type="submission" date="2019-12" db="EMBL/GenBank/DDBJ databases">
        <authorList>
            <person name="Cremers G."/>
        </authorList>
    </citation>
    <scope>NUCLEOTIDE SEQUENCE</scope>
    <source>
        <strain evidence="2">Mbul1</strain>
    </source>
</reference>